<dbReference type="AlphaFoldDB" id="A0AB35T5P4"/>
<protein>
    <submittedName>
        <fullName evidence="1">Uncharacterized protein</fullName>
    </submittedName>
</protein>
<dbReference type="EMBL" id="JAWXXX010000001">
    <property type="protein sequence ID" value="MDX5893056.1"/>
    <property type="molecule type" value="Genomic_DNA"/>
</dbReference>
<name>A0AB35T5P4_RUBRA</name>
<comment type="caution">
    <text evidence="1">The sequence shown here is derived from an EMBL/GenBank/DDBJ whole genome shotgun (WGS) entry which is preliminary data.</text>
</comment>
<organism evidence="1 2">
    <name type="scientific">Rubrobacter radiotolerans</name>
    <name type="common">Arthrobacter radiotolerans</name>
    <dbReference type="NCBI Taxonomy" id="42256"/>
    <lineage>
        <taxon>Bacteria</taxon>
        <taxon>Bacillati</taxon>
        <taxon>Actinomycetota</taxon>
        <taxon>Rubrobacteria</taxon>
        <taxon>Rubrobacterales</taxon>
        <taxon>Rubrobacteraceae</taxon>
        <taxon>Rubrobacter</taxon>
    </lineage>
</organism>
<evidence type="ECO:0000313" key="2">
    <source>
        <dbReference type="Proteomes" id="UP001281130"/>
    </source>
</evidence>
<dbReference type="Proteomes" id="UP001281130">
    <property type="component" value="Unassembled WGS sequence"/>
</dbReference>
<sequence>MAQTFVRVQKRYRSMWGKLDPKTDPDQPLVYRIRLQGHLGRNRTHWFGDVTITPEEGGETLLTCPVADQAALYGLLRKVRDLGLPLISVTRAQADGIDGPDFKQAIEATTLEGKQDGGN</sequence>
<proteinExistence type="predicted"/>
<dbReference type="RefSeq" id="WP_198024530.1">
    <property type="nucleotide sequence ID" value="NZ_CP007514.1"/>
</dbReference>
<evidence type="ECO:0000313" key="1">
    <source>
        <dbReference type="EMBL" id="MDX5893056.1"/>
    </source>
</evidence>
<accession>A0AB35T5P4</accession>
<reference evidence="1" key="1">
    <citation type="submission" date="2023-11" db="EMBL/GenBank/DDBJ databases">
        <title>MicrobeMod: A computational toolkit for identifying prokaryotic methylation and restriction-modification with nanopore sequencing.</title>
        <authorList>
            <person name="Crits-Christoph A."/>
            <person name="Kang S.C."/>
            <person name="Lee H."/>
            <person name="Ostrov N."/>
        </authorList>
    </citation>
    <scope>NUCLEOTIDE SEQUENCE</scope>
    <source>
        <strain evidence="1">ATCC 51242</strain>
    </source>
</reference>
<gene>
    <name evidence="1" type="ORF">SIL72_03325</name>
</gene>